<dbReference type="GO" id="GO:0016757">
    <property type="term" value="F:glycosyltransferase activity"/>
    <property type="evidence" value="ECO:0007669"/>
    <property type="project" value="UniProtKB-KW"/>
</dbReference>
<dbReference type="KEGG" id="daf:Desaf_2436"/>
<dbReference type="Gene3D" id="3.40.50.2000">
    <property type="entry name" value="Glycogen Phosphorylase B"/>
    <property type="match status" value="2"/>
</dbReference>
<gene>
    <name evidence="5" type="ORF">Desaf_2436</name>
</gene>
<keyword evidence="6" id="KW-1185">Reference proteome</keyword>
<evidence type="ECO:0000259" key="4">
    <source>
        <dbReference type="Pfam" id="PF13439"/>
    </source>
</evidence>
<dbReference type="Proteomes" id="UP000007844">
    <property type="component" value="Chromosome"/>
</dbReference>
<keyword evidence="1" id="KW-0328">Glycosyltransferase</keyword>
<dbReference type="SUPFAM" id="SSF53756">
    <property type="entry name" value="UDP-Glycosyltransferase/glycogen phosphorylase"/>
    <property type="match status" value="1"/>
</dbReference>
<accession>F3YYK5</accession>
<sequence>MHIVYVNSTHKWAGVKTWTLDTAAWLAKHGHEVTIFGRPGPFTDKSRSLDIETFALEFGVDFSPALILRFARFFRTRRTDVLVVNVGKDLRTAGLAARLSGVPVLHRVGLPGDMRNTLKVRLMHRFIKPHILVPSQDTKDGLLACLPHLKPEEIAVIHTGKPVAQEPPEPVRRPLRLIVSSRLSPEKGHTDLLQTLAKLQGQGLDFTLDVLGTGASEDELKALAISLDLHNRVRWLSFQADVISHLRHCDAFVLPSYAEGLPNTLLEAMAQGLCPVARDVGGVREIWPAANLHGLLAGMKPGDLLAPLERLLRADDEQVMTWKQAAWEQCKAAFNIDTQGRRFEDLLQGLIARQHKT</sequence>
<dbReference type="InterPro" id="IPR028098">
    <property type="entry name" value="Glyco_trans_4-like_N"/>
</dbReference>
<protein>
    <submittedName>
        <fullName evidence="5">Glycosyl transferase group 1</fullName>
    </submittedName>
</protein>
<dbReference type="PANTHER" id="PTHR12526">
    <property type="entry name" value="GLYCOSYLTRANSFERASE"/>
    <property type="match status" value="1"/>
</dbReference>
<dbReference type="RefSeq" id="WP_014260459.1">
    <property type="nucleotide sequence ID" value="NC_016629.1"/>
</dbReference>
<name>F3YYK5_DESAF</name>
<dbReference type="STRING" id="690850.Desaf_2436"/>
<dbReference type="HOGENOM" id="CLU_009583_0_4_7"/>
<dbReference type="Pfam" id="PF00534">
    <property type="entry name" value="Glycos_transf_1"/>
    <property type="match status" value="1"/>
</dbReference>
<feature type="domain" description="Glycosyltransferase subfamily 4-like N-terminal" evidence="4">
    <location>
        <begin position="14"/>
        <end position="160"/>
    </location>
</feature>
<keyword evidence="2 5" id="KW-0808">Transferase</keyword>
<dbReference type="EMBL" id="CP003221">
    <property type="protein sequence ID" value="EGJ50759.1"/>
    <property type="molecule type" value="Genomic_DNA"/>
</dbReference>
<evidence type="ECO:0000259" key="3">
    <source>
        <dbReference type="Pfam" id="PF00534"/>
    </source>
</evidence>
<organism evidence="5 6">
    <name type="scientific">Desulfocurvibacter africanus subsp. africanus str. Walvis Bay</name>
    <dbReference type="NCBI Taxonomy" id="690850"/>
    <lineage>
        <taxon>Bacteria</taxon>
        <taxon>Pseudomonadati</taxon>
        <taxon>Thermodesulfobacteriota</taxon>
        <taxon>Desulfovibrionia</taxon>
        <taxon>Desulfovibrionales</taxon>
        <taxon>Desulfovibrionaceae</taxon>
        <taxon>Desulfocurvibacter</taxon>
    </lineage>
</organism>
<evidence type="ECO:0000313" key="6">
    <source>
        <dbReference type="Proteomes" id="UP000007844"/>
    </source>
</evidence>
<evidence type="ECO:0000256" key="1">
    <source>
        <dbReference type="ARBA" id="ARBA00022676"/>
    </source>
</evidence>
<evidence type="ECO:0000313" key="5">
    <source>
        <dbReference type="EMBL" id="EGJ50759.1"/>
    </source>
</evidence>
<reference evidence="5 6" key="1">
    <citation type="journal article" date="2011" name="J. Bacteriol.">
        <title>Genome sequence of the mercury-methylating and pleomorphic Desulfovibrio africanus Strain Walvis Bay.</title>
        <authorList>
            <person name="Brown S.D."/>
            <person name="Wall J.D."/>
            <person name="Kucken A.M."/>
            <person name="Gilmour C.C."/>
            <person name="Podar M."/>
            <person name="Brandt C.C."/>
            <person name="Teshima H."/>
            <person name="Detter J.C."/>
            <person name="Han C.S."/>
            <person name="Land M.L."/>
            <person name="Lucas S."/>
            <person name="Han J."/>
            <person name="Pennacchio L."/>
            <person name="Nolan M."/>
            <person name="Pitluck S."/>
            <person name="Woyke T."/>
            <person name="Goodwin L."/>
            <person name="Palumbo A.V."/>
            <person name="Elias D.A."/>
        </authorList>
    </citation>
    <scope>NUCLEOTIDE SEQUENCE [LARGE SCALE GENOMIC DNA]</scope>
    <source>
        <strain evidence="5 6">Walvis Bay</strain>
    </source>
</reference>
<dbReference type="AlphaFoldDB" id="F3YYK5"/>
<dbReference type="Pfam" id="PF13439">
    <property type="entry name" value="Glyco_transf_4"/>
    <property type="match status" value="1"/>
</dbReference>
<feature type="domain" description="Glycosyl transferase family 1" evidence="3">
    <location>
        <begin position="175"/>
        <end position="324"/>
    </location>
</feature>
<dbReference type="PANTHER" id="PTHR12526:SF510">
    <property type="entry name" value="D-INOSITOL 3-PHOSPHATE GLYCOSYLTRANSFERASE"/>
    <property type="match status" value="1"/>
</dbReference>
<dbReference type="CDD" id="cd03811">
    <property type="entry name" value="GT4_GT28_WabH-like"/>
    <property type="match status" value="1"/>
</dbReference>
<dbReference type="InterPro" id="IPR001296">
    <property type="entry name" value="Glyco_trans_1"/>
</dbReference>
<proteinExistence type="predicted"/>
<dbReference type="eggNOG" id="COG0438">
    <property type="taxonomic scope" value="Bacteria"/>
</dbReference>
<evidence type="ECO:0000256" key="2">
    <source>
        <dbReference type="ARBA" id="ARBA00022679"/>
    </source>
</evidence>